<dbReference type="EMBL" id="BMAW01121482">
    <property type="protein sequence ID" value="GFT94233.1"/>
    <property type="molecule type" value="Genomic_DNA"/>
</dbReference>
<organism evidence="2 3">
    <name type="scientific">Nephila pilipes</name>
    <name type="common">Giant wood spider</name>
    <name type="synonym">Nephila maculata</name>
    <dbReference type="NCBI Taxonomy" id="299642"/>
    <lineage>
        <taxon>Eukaryota</taxon>
        <taxon>Metazoa</taxon>
        <taxon>Ecdysozoa</taxon>
        <taxon>Arthropoda</taxon>
        <taxon>Chelicerata</taxon>
        <taxon>Arachnida</taxon>
        <taxon>Araneae</taxon>
        <taxon>Araneomorphae</taxon>
        <taxon>Entelegynae</taxon>
        <taxon>Araneoidea</taxon>
        <taxon>Nephilidae</taxon>
        <taxon>Nephila</taxon>
    </lineage>
</organism>
<dbReference type="Proteomes" id="UP000887013">
    <property type="component" value="Unassembled WGS sequence"/>
</dbReference>
<name>A0A8X6Q0T5_NEPPI</name>
<evidence type="ECO:0000313" key="2">
    <source>
        <dbReference type="EMBL" id="GFT94233.1"/>
    </source>
</evidence>
<comment type="caution">
    <text evidence="2">The sequence shown here is derived from an EMBL/GenBank/DDBJ whole genome shotgun (WGS) entry which is preliminary data.</text>
</comment>
<proteinExistence type="predicted"/>
<dbReference type="InterPro" id="IPR054722">
    <property type="entry name" value="PolX-like_BBD"/>
</dbReference>
<evidence type="ECO:0000313" key="3">
    <source>
        <dbReference type="Proteomes" id="UP000887013"/>
    </source>
</evidence>
<reference evidence="2" key="1">
    <citation type="submission" date="2020-08" db="EMBL/GenBank/DDBJ databases">
        <title>Multicomponent nature underlies the extraordinary mechanical properties of spider dragline silk.</title>
        <authorList>
            <person name="Kono N."/>
            <person name="Nakamura H."/>
            <person name="Mori M."/>
            <person name="Yoshida Y."/>
            <person name="Ohtoshi R."/>
            <person name="Malay A.D."/>
            <person name="Moran D.A.P."/>
            <person name="Tomita M."/>
            <person name="Numata K."/>
            <person name="Arakawa K."/>
        </authorList>
    </citation>
    <scope>NUCLEOTIDE SEQUENCE</scope>
</reference>
<dbReference type="Pfam" id="PF22936">
    <property type="entry name" value="Pol_BBD"/>
    <property type="match status" value="1"/>
</dbReference>
<gene>
    <name evidence="2" type="primary">POLX_490</name>
    <name evidence="2" type="ORF">NPIL_274871</name>
</gene>
<protein>
    <submittedName>
        <fullName evidence="2">Retrovirus-related Pol polyprotein from transposon TNT 1-94</fullName>
    </submittedName>
</protein>
<sequence>MAYGHGTVNIEIKISSKWERHHLTEVWYVPDISRNLFSISQTLKKKGFKFQASKEECSLLRDDRVCTKGIRTVHGLYALEMRVLYPEVSAEVCVASADQSLQLWHERLSSKQDSC</sequence>
<dbReference type="AlphaFoldDB" id="A0A8X6Q0T5"/>
<keyword evidence="3" id="KW-1185">Reference proteome</keyword>
<dbReference type="OrthoDB" id="6426823at2759"/>
<evidence type="ECO:0000259" key="1">
    <source>
        <dbReference type="Pfam" id="PF22936"/>
    </source>
</evidence>
<feature type="domain" description="Retrovirus-related Pol polyprotein from transposon TNT 1-94-like beta-barrel" evidence="1">
    <location>
        <begin position="2"/>
        <end position="47"/>
    </location>
</feature>
<accession>A0A8X6Q0T5</accession>